<keyword evidence="3 4" id="KW-0413">Isomerase</keyword>
<sequence length="323" mass="35787">VGVVPPMQKPPFQRLSRTDAGVHARSFRLVAPLLRIQATDLRRDGTCPGLCDALNRRLPEGLRCLEVARLPFLGNLPAACVAREYRYYLPRSLLGPGGGDFDAVVEQRFNAALNLCVGRWPFLNFTRPENMGALEAELRSVPENESWLRELFGHRRRRRERGFPPENRVAVPALPAPEVAREMTTRELRACELMPGSVKAFGSDTELLVVRLVGEGFLNSMVRLLVGACAAAARGALPLSELRAALAAERVVDLSEFLAPAAGLVLHEQHLDKEKVPWLPFTGAEAAEEFLREEILVRVERVWQKTRGMGQWYQPGPAAAASD</sequence>
<gene>
    <name evidence="6" type="ORF">EVOR1521_LOCUS21180</name>
</gene>
<evidence type="ECO:0000313" key="6">
    <source>
        <dbReference type="EMBL" id="CAJ1397091.1"/>
    </source>
</evidence>
<dbReference type="InterPro" id="IPR001406">
    <property type="entry name" value="PsdUridine_synth_TruA"/>
</dbReference>
<comment type="similarity">
    <text evidence="1 4">Belongs to the tRNA pseudouridine synthase TruA family.</text>
</comment>
<keyword evidence="7" id="KW-1185">Reference proteome</keyword>
<evidence type="ECO:0000313" key="7">
    <source>
        <dbReference type="Proteomes" id="UP001178507"/>
    </source>
</evidence>
<protein>
    <recommendedName>
        <fullName evidence="4">tRNA pseudouridine synthase</fullName>
        <ecNumber evidence="4">5.4.99.12</ecNumber>
    </recommendedName>
</protein>
<dbReference type="GO" id="GO:0160147">
    <property type="term" value="F:tRNA pseudouridine(38-40) synthase activity"/>
    <property type="evidence" value="ECO:0007669"/>
    <property type="project" value="UniProtKB-EC"/>
</dbReference>
<dbReference type="PANTHER" id="PTHR11142">
    <property type="entry name" value="PSEUDOURIDYLATE SYNTHASE"/>
    <property type="match status" value="1"/>
</dbReference>
<proteinExistence type="inferred from homology"/>
<dbReference type="InterPro" id="IPR020095">
    <property type="entry name" value="PsdUridine_synth_TruA_C"/>
</dbReference>
<dbReference type="InterPro" id="IPR020097">
    <property type="entry name" value="PsdUridine_synth_TruA_a/b_dom"/>
</dbReference>
<comment type="caution">
    <text evidence="6">The sequence shown here is derived from an EMBL/GenBank/DDBJ whole genome shotgun (WGS) entry which is preliminary data.</text>
</comment>
<dbReference type="GO" id="GO:0003723">
    <property type="term" value="F:RNA binding"/>
    <property type="evidence" value="ECO:0007669"/>
    <property type="project" value="InterPro"/>
</dbReference>
<feature type="domain" description="Pseudouridine synthase I TruA alpha/beta" evidence="5">
    <location>
        <begin position="200"/>
        <end position="267"/>
    </location>
</feature>
<name>A0AA36J0Q2_9DINO</name>
<dbReference type="InterPro" id="IPR020094">
    <property type="entry name" value="TruA/RsuA/RluB/E/F_N"/>
</dbReference>
<dbReference type="GO" id="GO:0031119">
    <property type="term" value="P:tRNA pseudouridine synthesis"/>
    <property type="evidence" value="ECO:0007669"/>
    <property type="project" value="TreeGrafter"/>
</dbReference>
<dbReference type="Gene3D" id="3.30.70.660">
    <property type="entry name" value="Pseudouridine synthase I, catalytic domain, C-terminal subdomain"/>
    <property type="match status" value="1"/>
</dbReference>
<evidence type="ECO:0000256" key="2">
    <source>
        <dbReference type="ARBA" id="ARBA00022694"/>
    </source>
</evidence>
<dbReference type="Proteomes" id="UP001178507">
    <property type="component" value="Unassembled WGS sequence"/>
</dbReference>
<evidence type="ECO:0000256" key="1">
    <source>
        <dbReference type="ARBA" id="ARBA00009375"/>
    </source>
</evidence>
<accession>A0AA36J0Q2</accession>
<evidence type="ECO:0000259" key="5">
    <source>
        <dbReference type="Pfam" id="PF01416"/>
    </source>
</evidence>
<keyword evidence="2 4" id="KW-0819">tRNA processing</keyword>
<evidence type="ECO:0000256" key="3">
    <source>
        <dbReference type="ARBA" id="ARBA00023235"/>
    </source>
</evidence>
<dbReference type="InterPro" id="IPR020103">
    <property type="entry name" value="PsdUridine_synth_cat_dom_sf"/>
</dbReference>
<dbReference type="PANTHER" id="PTHR11142:SF0">
    <property type="entry name" value="TRNA PSEUDOURIDINE SYNTHASE-LIKE 1"/>
    <property type="match status" value="1"/>
</dbReference>
<dbReference type="Pfam" id="PF01416">
    <property type="entry name" value="PseudoU_synth_1"/>
    <property type="match status" value="1"/>
</dbReference>
<evidence type="ECO:0000256" key="4">
    <source>
        <dbReference type="RuleBase" id="RU003792"/>
    </source>
</evidence>
<dbReference type="EMBL" id="CAUJNA010003253">
    <property type="protein sequence ID" value="CAJ1397091.1"/>
    <property type="molecule type" value="Genomic_DNA"/>
</dbReference>
<organism evidence="6 7">
    <name type="scientific">Effrenium voratum</name>
    <dbReference type="NCBI Taxonomy" id="2562239"/>
    <lineage>
        <taxon>Eukaryota</taxon>
        <taxon>Sar</taxon>
        <taxon>Alveolata</taxon>
        <taxon>Dinophyceae</taxon>
        <taxon>Suessiales</taxon>
        <taxon>Symbiodiniaceae</taxon>
        <taxon>Effrenium</taxon>
    </lineage>
</organism>
<comment type="catalytic activity">
    <reaction evidence="4">
        <text>uridine(38/39/40) in tRNA = pseudouridine(38/39/40) in tRNA</text>
        <dbReference type="Rhea" id="RHEA:22376"/>
        <dbReference type="Rhea" id="RHEA-COMP:10085"/>
        <dbReference type="Rhea" id="RHEA-COMP:10087"/>
        <dbReference type="ChEBI" id="CHEBI:65314"/>
        <dbReference type="ChEBI" id="CHEBI:65315"/>
        <dbReference type="EC" id="5.4.99.12"/>
    </reaction>
</comment>
<dbReference type="EC" id="5.4.99.12" evidence="4"/>
<dbReference type="Gene3D" id="3.30.70.580">
    <property type="entry name" value="Pseudouridine synthase I, catalytic domain, N-terminal subdomain"/>
    <property type="match status" value="1"/>
</dbReference>
<reference evidence="6" key="1">
    <citation type="submission" date="2023-08" db="EMBL/GenBank/DDBJ databases">
        <authorList>
            <person name="Chen Y."/>
            <person name="Shah S."/>
            <person name="Dougan E. K."/>
            <person name="Thang M."/>
            <person name="Chan C."/>
        </authorList>
    </citation>
    <scope>NUCLEOTIDE SEQUENCE</scope>
</reference>
<feature type="non-terminal residue" evidence="6">
    <location>
        <position position="323"/>
    </location>
</feature>
<dbReference type="AlphaFoldDB" id="A0AA36J0Q2"/>
<dbReference type="SUPFAM" id="SSF55120">
    <property type="entry name" value="Pseudouridine synthase"/>
    <property type="match status" value="1"/>
</dbReference>